<dbReference type="EMBL" id="UYWW01010527">
    <property type="protein sequence ID" value="VDM17885.1"/>
    <property type="molecule type" value="Genomic_DNA"/>
</dbReference>
<keyword evidence="1" id="KW-0812">Transmembrane</keyword>
<dbReference type="InParanoid" id="A0A3P7G8S8"/>
<dbReference type="AlphaFoldDB" id="A0A3P7G8S8"/>
<organism evidence="2 3">
    <name type="scientific">Wuchereria bancrofti</name>
    <dbReference type="NCBI Taxonomy" id="6293"/>
    <lineage>
        <taxon>Eukaryota</taxon>
        <taxon>Metazoa</taxon>
        <taxon>Ecdysozoa</taxon>
        <taxon>Nematoda</taxon>
        <taxon>Chromadorea</taxon>
        <taxon>Rhabditida</taxon>
        <taxon>Spirurina</taxon>
        <taxon>Spiruromorpha</taxon>
        <taxon>Filarioidea</taxon>
        <taxon>Onchocercidae</taxon>
        <taxon>Wuchereria</taxon>
    </lineage>
</organism>
<evidence type="ECO:0000313" key="3">
    <source>
        <dbReference type="Proteomes" id="UP000270924"/>
    </source>
</evidence>
<feature type="transmembrane region" description="Helical" evidence="1">
    <location>
        <begin position="12"/>
        <end position="36"/>
    </location>
</feature>
<proteinExistence type="predicted"/>
<gene>
    <name evidence="2" type="ORF">WBA_LOCUS9899</name>
</gene>
<name>A0A3P7G8S8_WUCBA</name>
<sequence length="93" mass="10878">MVRKVQKVHLEILAKMLSTVHVRRVNIMLLIGYILVPEEMMITKTKQMTYNLRLMKKVDSSEKLISKILTIMIKVINHDARCFEITVVAIVFH</sequence>
<accession>A0A3P7G8S8</accession>
<evidence type="ECO:0000256" key="1">
    <source>
        <dbReference type="SAM" id="Phobius"/>
    </source>
</evidence>
<protein>
    <submittedName>
        <fullName evidence="2">Uncharacterized protein</fullName>
    </submittedName>
</protein>
<evidence type="ECO:0000313" key="2">
    <source>
        <dbReference type="EMBL" id="VDM17885.1"/>
    </source>
</evidence>
<keyword evidence="3" id="KW-1185">Reference proteome</keyword>
<keyword evidence="1" id="KW-1133">Transmembrane helix</keyword>
<dbReference type="Proteomes" id="UP000270924">
    <property type="component" value="Unassembled WGS sequence"/>
</dbReference>
<reference evidence="2 3" key="1">
    <citation type="submission" date="2018-11" db="EMBL/GenBank/DDBJ databases">
        <authorList>
            <consortium name="Pathogen Informatics"/>
        </authorList>
    </citation>
    <scope>NUCLEOTIDE SEQUENCE [LARGE SCALE GENOMIC DNA]</scope>
</reference>
<keyword evidence="1" id="KW-0472">Membrane</keyword>